<feature type="region of interest" description="Disordered" evidence="1">
    <location>
        <begin position="122"/>
        <end position="146"/>
    </location>
</feature>
<organism evidence="2 3">
    <name type="scientific">Trypanosoma rangeli</name>
    <dbReference type="NCBI Taxonomy" id="5698"/>
    <lineage>
        <taxon>Eukaryota</taxon>
        <taxon>Discoba</taxon>
        <taxon>Euglenozoa</taxon>
        <taxon>Kinetoplastea</taxon>
        <taxon>Metakinetoplastina</taxon>
        <taxon>Trypanosomatida</taxon>
        <taxon>Trypanosomatidae</taxon>
        <taxon>Trypanosoma</taxon>
        <taxon>Herpetosoma</taxon>
    </lineage>
</organism>
<reference evidence="2 3" key="1">
    <citation type="journal article" date="2018" name="BMC Genomics">
        <title>Genomic comparison of Trypanosoma conorhini and Trypanosoma rangeli to Trypanosoma cruzi strains of high and low virulence.</title>
        <authorList>
            <person name="Bradwell K.R."/>
            <person name="Koparde V.N."/>
            <person name="Matveyev A.V."/>
            <person name="Serrano M.G."/>
            <person name="Alves J.M."/>
            <person name="Parikh H."/>
            <person name="Huang B."/>
            <person name="Lee V."/>
            <person name="Espinosa-Alvarez O."/>
            <person name="Ortiz P.A."/>
            <person name="Costa-Martins A.G."/>
            <person name="Teixeira M.M."/>
            <person name="Buck G.A."/>
        </authorList>
    </citation>
    <scope>NUCLEOTIDE SEQUENCE [LARGE SCALE GENOMIC DNA]</scope>
    <source>
        <strain evidence="2 3">AM80</strain>
    </source>
</reference>
<evidence type="ECO:0000313" key="3">
    <source>
        <dbReference type="Proteomes" id="UP000283634"/>
    </source>
</evidence>
<dbReference type="AlphaFoldDB" id="A0A422NU17"/>
<name>A0A422NU17_TRYRA</name>
<dbReference type="Proteomes" id="UP000283634">
    <property type="component" value="Unassembled WGS sequence"/>
</dbReference>
<gene>
    <name evidence="2" type="ORF">TraAM80_02362</name>
</gene>
<comment type="caution">
    <text evidence="2">The sequence shown here is derived from an EMBL/GenBank/DDBJ whole genome shotgun (WGS) entry which is preliminary data.</text>
</comment>
<proteinExistence type="predicted"/>
<evidence type="ECO:0000256" key="1">
    <source>
        <dbReference type="SAM" id="MobiDB-lite"/>
    </source>
</evidence>
<sequence length="180" mass="20063">MLDYFCRKDAAMRRQIVSQEAALKRKLEQFFAEGNMRARRAETKFEAPIPTMGEDDEEEKGEEKGELSCGTILCFTTGSLRARASLGALLRSGTRLDSLALPQQRQPQLKQLMPAETDVECPDTALNEGLGDGSTEKQAPSVHKDDKRGIFGKLSGGIGEWLEQLVRYFSSRTYRGKASR</sequence>
<protein>
    <submittedName>
        <fullName evidence="2">Uncharacterized protein</fullName>
    </submittedName>
</protein>
<accession>A0A422NU17</accession>
<evidence type="ECO:0000313" key="2">
    <source>
        <dbReference type="EMBL" id="RNF08955.1"/>
    </source>
</evidence>
<dbReference type="RefSeq" id="XP_029240698.1">
    <property type="nucleotide sequence ID" value="XM_029379367.1"/>
</dbReference>
<dbReference type="GeneID" id="40326295"/>
<keyword evidence="3" id="KW-1185">Reference proteome</keyword>
<dbReference type="EMBL" id="MKGL01000056">
    <property type="protein sequence ID" value="RNF08955.1"/>
    <property type="molecule type" value="Genomic_DNA"/>
</dbReference>